<dbReference type="PROSITE" id="PS51746">
    <property type="entry name" value="PPM_2"/>
    <property type="match status" value="1"/>
</dbReference>
<evidence type="ECO:0000259" key="6">
    <source>
        <dbReference type="PROSITE" id="PS51746"/>
    </source>
</evidence>
<dbReference type="InterPro" id="IPR036457">
    <property type="entry name" value="PPM-type-like_dom_sf"/>
</dbReference>
<dbReference type="PANTHER" id="PTHR13832:SF792">
    <property type="entry name" value="GM14286P"/>
    <property type="match status" value="1"/>
</dbReference>
<dbReference type="InterPro" id="IPR001932">
    <property type="entry name" value="PPM-type_phosphatase-like_dom"/>
</dbReference>
<proteinExistence type="inferred from homology"/>
<evidence type="ECO:0000256" key="1">
    <source>
        <dbReference type="ARBA" id="ARBA00022723"/>
    </source>
</evidence>
<dbReference type="EMBL" id="PQFF01000386">
    <property type="protein sequence ID" value="RHZ53713.1"/>
    <property type="molecule type" value="Genomic_DNA"/>
</dbReference>
<keyword evidence="1" id="KW-0479">Metal-binding</keyword>
<evidence type="ECO:0000256" key="3">
    <source>
        <dbReference type="ARBA" id="ARBA00022912"/>
    </source>
</evidence>
<gene>
    <name evidence="7" type="ORF">Glove_438g15</name>
</gene>
<dbReference type="AlphaFoldDB" id="A0A397GXD3"/>
<keyword evidence="2 4" id="KW-0378">Hydrolase</keyword>
<keyword evidence="5" id="KW-0472">Membrane</keyword>
<keyword evidence="5" id="KW-0812">Transmembrane</keyword>
<dbReference type="InterPro" id="IPR015655">
    <property type="entry name" value="PP2C"/>
</dbReference>
<feature type="domain" description="PPM-type phosphatase" evidence="6">
    <location>
        <begin position="117"/>
        <end position="487"/>
    </location>
</feature>
<dbReference type="PANTHER" id="PTHR13832">
    <property type="entry name" value="PROTEIN PHOSPHATASE 2C"/>
    <property type="match status" value="1"/>
</dbReference>
<dbReference type="CDD" id="cd00143">
    <property type="entry name" value="PP2Cc"/>
    <property type="match status" value="1"/>
</dbReference>
<sequence length="490" mass="55308">MATFGYRFAYKKYIVRISKIPYHNGIRYNRISTLNVNKGQNSLNENRGSSRLKYTFGSIVILGLGGVIYYYFKNKKGNQLIDNSDYQHHKIILSPAEATSKLRENQVSFLLQRNNGVYRYDTNQLESNSPIEDFKSEEIDTNTKSGEDRLFFGVFDGHAGWNTSLLLSKKLIPSVKEQLNKAYDGYGEYAKLFPNKKELIIKAIQNGFVELDEEIVFHSIRRLLNTPPSEMGGLSYINENLLSALSGSCALLAYIDSATKDLYVACTGDSRATLGVYDSKAGEWKAVQLSEDQTGRNEKEIKRIDKEHPGEEGNIVIKGRVFGSLEPTRAFGDSRYKWDKSLQELIYSKFFNEKRGTPGGDRYKTPPYVTARPEVTHHKIGPEDKFLVLATDGLWDRLSNEEVVKLVGSLIEGRRNKKGDDNDIKAKVLPIGELEKQIAHVDENASTHLIRNAFGGASEDVLCAMLSLPAPISRRWRDDITVTVIFFGKD</sequence>
<evidence type="ECO:0000256" key="4">
    <source>
        <dbReference type="RuleBase" id="RU003465"/>
    </source>
</evidence>
<name>A0A397GXD3_9GLOM</name>
<dbReference type="PROSITE" id="PS01032">
    <property type="entry name" value="PPM_1"/>
    <property type="match status" value="1"/>
</dbReference>
<dbReference type="GO" id="GO:0046872">
    <property type="term" value="F:metal ion binding"/>
    <property type="evidence" value="ECO:0007669"/>
    <property type="project" value="UniProtKB-KW"/>
</dbReference>
<protein>
    <recommendedName>
        <fullName evidence="6">PPM-type phosphatase domain-containing protein</fullName>
    </recommendedName>
</protein>
<dbReference type="Proteomes" id="UP000266861">
    <property type="component" value="Unassembled WGS sequence"/>
</dbReference>
<evidence type="ECO:0000313" key="8">
    <source>
        <dbReference type="Proteomes" id="UP000266861"/>
    </source>
</evidence>
<dbReference type="GO" id="GO:0004741">
    <property type="term" value="F:[pyruvate dehydrogenase (acetyl-transferring)]-phosphatase activity"/>
    <property type="evidence" value="ECO:0007669"/>
    <property type="project" value="TreeGrafter"/>
</dbReference>
<evidence type="ECO:0000256" key="2">
    <source>
        <dbReference type="ARBA" id="ARBA00022801"/>
    </source>
</evidence>
<dbReference type="Pfam" id="PF00481">
    <property type="entry name" value="PP2C"/>
    <property type="match status" value="1"/>
</dbReference>
<evidence type="ECO:0000313" key="7">
    <source>
        <dbReference type="EMBL" id="RHZ53713.1"/>
    </source>
</evidence>
<dbReference type="SUPFAM" id="SSF81606">
    <property type="entry name" value="PP2C-like"/>
    <property type="match status" value="1"/>
</dbReference>
<evidence type="ECO:0000256" key="5">
    <source>
        <dbReference type="SAM" id="Phobius"/>
    </source>
</evidence>
<dbReference type="InterPro" id="IPR000222">
    <property type="entry name" value="PP2C_BS"/>
</dbReference>
<accession>A0A397GXD3</accession>
<keyword evidence="3 4" id="KW-0904">Protein phosphatase</keyword>
<dbReference type="OrthoDB" id="420076at2759"/>
<dbReference type="STRING" id="1348612.A0A397GXD3"/>
<comment type="caution">
    <text evidence="7">The sequence shown here is derived from an EMBL/GenBank/DDBJ whole genome shotgun (WGS) entry which is preliminary data.</text>
</comment>
<dbReference type="SMART" id="SM00332">
    <property type="entry name" value="PP2Cc"/>
    <property type="match status" value="1"/>
</dbReference>
<dbReference type="Gene3D" id="3.60.40.10">
    <property type="entry name" value="PPM-type phosphatase domain"/>
    <property type="match status" value="1"/>
</dbReference>
<feature type="transmembrane region" description="Helical" evidence="5">
    <location>
        <begin position="54"/>
        <end position="72"/>
    </location>
</feature>
<dbReference type="GO" id="GO:0005739">
    <property type="term" value="C:mitochondrion"/>
    <property type="evidence" value="ECO:0007669"/>
    <property type="project" value="TreeGrafter"/>
</dbReference>
<keyword evidence="5" id="KW-1133">Transmembrane helix</keyword>
<comment type="similarity">
    <text evidence="4">Belongs to the PP2C family.</text>
</comment>
<keyword evidence="8" id="KW-1185">Reference proteome</keyword>
<reference evidence="7 8" key="1">
    <citation type="submission" date="2018-08" db="EMBL/GenBank/DDBJ databases">
        <title>Genome and evolution of the arbuscular mycorrhizal fungus Diversispora epigaea (formerly Glomus versiforme) and its bacterial endosymbionts.</title>
        <authorList>
            <person name="Sun X."/>
            <person name="Fei Z."/>
            <person name="Harrison M."/>
        </authorList>
    </citation>
    <scope>NUCLEOTIDE SEQUENCE [LARGE SCALE GENOMIC DNA]</scope>
    <source>
        <strain evidence="7 8">IT104</strain>
    </source>
</reference>
<organism evidence="7 8">
    <name type="scientific">Diversispora epigaea</name>
    <dbReference type="NCBI Taxonomy" id="1348612"/>
    <lineage>
        <taxon>Eukaryota</taxon>
        <taxon>Fungi</taxon>
        <taxon>Fungi incertae sedis</taxon>
        <taxon>Mucoromycota</taxon>
        <taxon>Glomeromycotina</taxon>
        <taxon>Glomeromycetes</taxon>
        <taxon>Diversisporales</taxon>
        <taxon>Diversisporaceae</taxon>
        <taxon>Diversispora</taxon>
    </lineage>
</organism>